<feature type="transmembrane region" description="Helical" evidence="5">
    <location>
        <begin position="247"/>
        <end position="267"/>
    </location>
</feature>
<evidence type="ECO:0000256" key="1">
    <source>
        <dbReference type="ARBA" id="ARBA00004141"/>
    </source>
</evidence>
<accession>A0A2H0UEV8</accession>
<feature type="chain" id="PRO_5013850063" description="DoxX family protein" evidence="6">
    <location>
        <begin position="25"/>
        <end position="354"/>
    </location>
</feature>
<evidence type="ECO:0000256" key="3">
    <source>
        <dbReference type="ARBA" id="ARBA00022989"/>
    </source>
</evidence>
<reference evidence="8" key="1">
    <citation type="submission" date="2017-09" db="EMBL/GenBank/DDBJ databases">
        <title>Depth-based differentiation of microbial function through sediment-hosted aquifers and enrichment of novel symbionts in the deep terrestrial subsurface.</title>
        <authorList>
            <person name="Probst A.J."/>
            <person name="Ladd B."/>
            <person name="Jarett J.K."/>
            <person name="Geller-Mcgrath D.E."/>
            <person name="Sieber C.M.K."/>
            <person name="Emerson J.B."/>
            <person name="Anantharaman K."/>
            <person name="Thomas B.C."/>
            <person name="Malmstrom R."/>
            <person name="Stieglmeier M."/>
            <person name="Klingl A."/>
            <person name="Woyke T."/>
            <person name="Ryan C.M."/>
            <person name="Banfield J.F."/>
        </authorList>
    </citation>
    <scope>NUCLEOTIDE SEQUENCE [LARGE SCALE GENOMIC DNA]</scope>
</reference>
<evidence type="ECO:0000313" key="8">
    <source>
        <dbReference type="Proteomes" id="UP000229344"/>
    </source>
</evidence>
<sequence length="354" mass="39393">MILKSMRILILSFIAFLPSSFASAHEVYVLPQDVIDTAIHTPGMPLMQILLENLNQFLLWGFMAILLVFIIFFTSISHTLEERLDPFLAKLPPFAPVISRITIGLAFLAAAYYGALFGPELPLGASFGAYTPIITALLIVLGLMIIVGFYTRVAAIIAGLIFLWQVSISGEYMFTYANYAGELILLIILGAHKFAYHHKGHDVRRAPRALLRLKEILTPYTFLILRVAFGASLLYASIYAKIIHNELALAVAATPLAGHATSLASVFGFSPEFLVLGAAIVEIVIGTFFILGIEIRFTSLFLLFWLSLSLWYFGEVVWPHIVLIGIPIAFIFYGYDKYSLEGFFFKRNGRDPVL</sequence>
<dbReference type="Proteomes" id="UP000229344">
    <property type="component" value="Unassembled WGS sequence"/>
</dbReference>
<feature type="transmembrane region" description="Helical" evidence="5">
    <location>
        <begin position="136"/>
        <end position="164"/>
    </location>
</feature>
<feature type="signal peptide" evidence="6">
    <location>
        <begin position="1"/>
        <end position="24"/>
    </location>
</feature>
<dbReference type="Pfam" id="PF07681">
    <property type="entry name" value="DoxX"/>
    <property type="match status" value="1"/>
</dbReference>
<keyword evidence="6" id="KW-0732">Signal</keyword>
<name>A0A2H0UEV8_9BACT</name>
<feature type="transmembrane region" description="Helical" evidence="5">
    <location>
        <begin position="320"/>
        <end position="338"/>
    </location>
</feature>
<organism evidence="7 8">
    <name type="scientific">Candidatus Kaiserbacteria bacterium CG10_big_fil_rev_8_21_14_0_10_47_16</name>
    <dbReference type="NCBI Taxonomy" id="1974608"/>
    <lineage>
        <taxon>Bacteria</taxon>
        <taxon>Candidatus Kaiseribacteriota</taxon>
    </lineage>
</organism>
<keyword evidence="4 5" id="KW-0472">Membrane</keyword>
<keyword evidence="2 5" id="KW-0812">Transmembrane</keyword>
<gene>
    <name evidence="7" type="ORF">COU16_01780</name>
</gene>
<comment type="caution">
    <text evidence="7">The sequence shown here is derived from an EMBL/GenBank/DDBJ whole genome shotgun (WGS) entry which is preliminary data.</text>
</comment>
<evidence type="ECO:0000256" key="5">
    <source>
        <dbReference type="SAM" id="Phobius"/>
    </source>
</evidence>
<feature type="transmembrane region" description="Helical" evidence="5">
    <location>
        <begin position="97"/>
        <end position="116"/>
    </location>
</feature>
<evidence type="ECO:0000256" key="6">
    <source>
        <dbReference type="SAM" id="SignalP"/>
    </source>
</evidence>
<dbReference type="EMBL" id="PFBI01000006">
    <property type="protein sequence ID" value="PIR84305.1"/>
    <property type="molecule type" value="Genomic_DNA"/>
</dbReference>
<evidence type="ECO:0008006" key="9">
    <source>
        <dbReference type="Google" id="ProtNLM"/>
    </source>
</evidence>
<comment type="subcellular location">
    <subcellularLocation>
        <location evidence="1">Membrane</location>
        <topology evidence="1">Multi-pass membrane protein</topology>
    </subcellularLocation>
</comment>
<evidence type="ECO:0000313" key="7">
    <source>
        <dbReference type="EMBL" id="PIR84305.1"/>
    </source>
</evidence>
<dbReference type="AlphaFoldDB" id="A0A2H0UEV8"/>
<feature type="transmembrane region" description="Helical" evidence="5">
    <location>
        <begin position="57"/>
        <end position="76"/>
    </location>
</feature>
<feature type="transmembrane region" description="Helical" evidence="5">
    <location>
        <begin position="216"/>
        <end position="235"/>
    </location>
</feature>
<proteinExistence type="predicted"/>
<feature type="transmembrane region" description="Helical" evidence="5">
    <location>
        <begin position="176"/>
        <end position="196"/>
    </location>
</feature>
<feature type="transmembrane region" description="Helical" evidence="5">
    <location>
        <begin position="273"/>
        <end position="290"/>
    </location>
</feature>
<protein>
    <recommendedName>
        <fullName evidence="9">DoxX family protein</fullName>
    </recommendedName>
</protein>
<keyword evidence="3 5" id="KW-1133">Transmembrane helix</keyword>
<evidence type="ECO:0000256" key="4">
    <source>
        <dbReference type="ARBA" id="ARBA00023136"/>
    </source>
</evidence>
<dbReference type="InterPro" id="IPR032808">
    <property type="entry name" value="DoxX"/>
</dbReference>
<evidence type="ECO:0000256" key="2">
    <source>
        <dbReference type="ARBA" id="ARBA00022692"/>
    </source>
</evidence>